<evidence type="ECO:0000256" key="4">
    <source>
        <dbReference type="ARBA" id="ARBA00023180"/>
    </source>
</evidence>
<dbReference type="PANTHER" id="PTHR22835">
    <property type="entry name" value="ZINC FINGER FYVE DOMAIN CONTAINING PROTEIN"/>
    <property type="match status" value="1"/>
</dbReference>
<dbReference type="PANTHER" id="PTHR22835:SF517">
    <property type="entry name" value="GDSL-LIKE LIPASE_ACYLHYDROLASE FAMILY PROTEIN, EXPRESSED"/>
    <property type="match status" value="1"/>
</dbReference>
<dbReference type="OMA" id="ASHLRCK"/>
<dbReference type="OrthoDB" id="1600564at2759"/>
<dbReference type="EMBL" id="KQ090130">
    <property type="protein sequence ID" value="KMT07930.1"/>
    <property type="molecule type" value="Genomic_DNA"/>
</dbReference>
<evidence type="ECO:0000313" key="5">
    <source>
        <dbReference type="EMBL" id="KMT07930.1"/>
    </source>
</evidence>
<comment type="similarity">
    <text evidence="1">Belongs to the 'GDSL' lipolytic enzyme family.</text>
</comment>
<dbReference type="Pfam" id="PF00657">
    <property type="entry name" value="Lipase_GDSL"/>
    <property type="match status" value="1"/>
</dbReference>
<dbReference type="SUPFAM" id="SSF52266">
    <property type="entry name" value="SGNH hydrolase"/>
    <property type="match status" value="1"/>
</dbReference>
<dbReference type="Gramene" id="KMT07930">
    <property type="protein sequence ID" value="KMT07930"/>
    <property type="gene ID" value="BVRB_6g145330"/>
</dbReference>
<dbReference type="CDD" id="cd01837">
    <property type="entry name" value="SGNH_plant_lipase_like"/>
    <property type="match status" value="1"/>
</dbReference>
<keyword evidence="4" id="KW-0325">Glycoprotein</keyword>
<dbReference type="InterPro" id="IPR001087">
    <property type="entry name" value="GDSL"/>
</dbReference>
<name>A0A0J8C2E2_BETVV</name>
<keyword evidence="3" id="KW-0378">Hydrolase</keyword>
<evidence type="ECO:0000256" key="3">
    <source>
        <dbReference type="ARBA" id="ARBA00022801"/>
    </source>
</evidence>
<dbReference type="InterPro" id="IPR035669">
    <property type="entry name" value="SGNH_plant_lipase-like"/>
</dbReference>
<sequence length="359" mass="40268">MPPDKALASLAIEDKRRQFAAAEKYLEEFGDSISDTGNLIREDPIGSHSAFARLPYGQKFFHKPTGRCSNGLLMIDFIAEYFKLSFLDAYLNKADNFKHGVNFAVAGSTTLTTSTLAAKNILSPITNSSLPVQLGWFKSHLQSLCKHSSDCKHKLANALFIIETGGNDFNYAFFQQKSLQDVQQMVDEVIQGITSAVQDVISSGATQVVIPGNFPIGCMPIYLNAFQTNDLNMYDELHCLKGLNEFSTFQNDHLQEAIRKLQEQHPKVAIVYADYYNALRELLKHAASLGFKKDEVQKTCCGIGNNEYNFNMTSMCGYNGVPVCKHPYERVSWDGVHMTQHAYKLMARWLLKKNIIHGI</sequence>
<dbReference type="InterPro" id="IPR036514">
    <property type="entry name" value="SGNH_hydro_sf"/>
</dbReference>
<keyword evidence="2" id="KW-0732">Signal</keyword>
<evidence type="ECO:0000256" key="1">
    <source>
        <dbReference type="ARBA" id="ARBA00008668"/>
    </source>
</evidence>
<reference evidence="5 6" key="1">
    <citation type="journal article" date="2014" name="Nature">
        <title>The genome of the recently domesticated crop plant sugar beet (Beta vulgaris).</title>
        <authorList>
            <person name="Dohm J.C."/>
            <person name="Minoche A.E."/>
            <person name="Holtgrawe D."/>
            <person name="Capella-Gutierrez S."/>
            <person name="Zakrzewski F."/>
            <person name="Tafer H."/>
            <person name="Rupp O."/>
            <person name="Sorensen T.R."/>
            <person name="Stracke R."/>
            <person name="Reinhardt R."/>
            <person name="Goesmann A."/>
            <person name="Kraft T."/>
            <person name="Schulz B."/>
            <person name="Stadler P.F."/>
            <person name="Schmidt T."/>
            <person name="Gabaldon T."/>
            <person name="Lehrach H."/>
            <person name="Weisshaar B."/>
            <person name="Himmelbauer H."/>
        </authorList>
    </citation>
    <scope>NUCLEOTIDE SEQUENCE [LARGE SCALE GENOMIC DNA]</scope>
    <source>
        <tissue evidence="5">Taproot</tissue>
    </source>
</reference>
<dbReference type="eggNOG" id="ENOG502QQUR">
    <property type="taxonomic scope" value="Eukaryota"/>
</dbReference>
<protein>
    <submittedName>
        <fullName evidence="5">Uncharacterized protein</fullName>
    </submittedName>
</protein>
<organism evidence="5 6">
    <name type="scientific">Beta vulgaris subsp. vulgaris</name>
    <name type="common">Beet</name>
    <dbReference type="NCBI Taxonomy" id="3555"/>
    <lineage>
        <taxon>Eukaryota</taxon>
        <taxon>Viridiplantae</taxon>
        <taxon>Streptophyta</taxon>
        <taxon>Embryophyta</taxon>
        <taxon>Tracheophyta</taxon>
        <taxon>Spermatophyta</taxon>
        <taxon>Magnoliopsida</taxon>
        <taxon>eudicotyledons</taxon>
        <taxon>Gunneridae</taxon>
        <taxon>Pentapetalae</taxon>
        <taxon>Caryophyllales</taxon>
        <taxon>Chenopodiaceae</taxon>
        <taxon>Betoideae</taxon>
        <taxon>Beta</taxon>
    </lineage>
</organism>
<dbReference type="Gene3D" id="3.40.50.1110">
    <property type="entry name" value="SGNH hydrolase"/>
    <property type="match status" value="1"/>
</dbReference>
<dbReference type="Proteomes" id="UP000035740">
    <property type="component" value="Chromosome 6"/>
</dbReference>
<evidence type="ECO:0000256" key="2">
    <source>
        <dbReference type="ARBA" id="ARBA00022729"/>
    </source>
</evidence>
<evidence type="ECO:0000313" key="6">
    <source>
        <dbReference type="Proteomes" id="UP000035740"/>
    </source>
</evidence>
<accession>A0A0J8C2E2</accession>
<proteinExistence type="inferred from homology"/>
<keyword evidence="6" id="KW-1185">Reference proteome</keyword>
<dbReference type="AlphaFoldDB" id="A0A0J8C2E2"/>
<dbReference type="GO" id="GO:0016788">
    <property type="term" value="F:hydrolase activity, acting on ester bonds"/>
    <property type="evidence" value="ECO:0007669"/>
    <property type="project" value="InterPro"/>
</dbReference>
<gene>
    <name evidence="5" type="ORF">BVRB_6g145330</name>
</gene>